<dbReference type="EMBL" id="JAAMPC010000013">
    <property type="protein sequence ID" value="KAG2269360.1"/>
    <property type="molecule type" value="Genomic_DNA"/>
</dbReference>
<organism evidence="5 6">
    <name type="scientific">Brassica carinata</name>
    <name type="common">Ethiopian mustard</name>
    <name type="synonym">Abyssinian cabbage</name>
    <dbReference type="NCBI Taxonomy" id="52824"/>
    <lineage>
        <taxon>Eukaryota</taxon>
        <taxon>Viridiplantae</taxon>
        <taxon>Streptophyta</taxon>
        <taxon>Embryophyta</taxon>
        <taxon>Tracheophyta</taxon>
        <taxon>Spermatophyta</taxon>
        <taxon>Magnoliopsida</taxon>
        <taxon>eudicotyledons</taxon>
        <taxon>Gunneridae</taxon>
        <taxon>Pentapetalae</taxon>
        <taxon>rosids</taxon>
        <taxon>malvids</taxon>
        <taxon>Brassicales</taxon>
        <taxon>Brassicaceae</taxon>
        <taxon>Brassiceae</taxon>
        <taxon>Brassica</taxon>
    </lineage>
</organism>
<evidence type="ECO:0000259" key="4">
    <source>
        <dbReference type="Pfam" id="PF22646"/>
    </source>
</evidence>
<dbReference type="InterPro" id="IPR021133">
    <property type="entry name" value="HEAT_type_2"/>
</dbReference>
<dbReference type="Pfam" id="PF22646">
    <property type="entry name" value="PPP2R1A-like_HEAT"/>
    <property type="match status" value="1"/>
</dbReference>
<dbReference type="Gene3D" id="1.25.10.10">
    <property type="entry name" value="Leucine-rich Repeat Variant"/>
    <property type="match status" value="1"/>
</dbReference>
<dbReference type="Proteomes" id="UP000886595">
    <property type="component" value="Unassembled WGS sequence"/>
</dbReference>
<feature type="repeat" description="HEAT" evidence="3">
    <location>
        <begin position="31"/>
        <end position="70"/>
    </location>
</feature>
<dbReference type="Pfam" id="PF02985">
    <property type="entry name" value="HEAT"/>
    <property type="match status" value="1"/>
</dbReference>
<feature type="repeat" description="HEAT" evidence="3">
    <location>
        <begin position="219"/>
        <end position="257"/>
    </location>
</feature>
<dbReference type="InterPro" id="IPR054573">
    <property type="entry name" value="PP2A/SF3B1-like_HEAT"/>
</dbReference>
<feature type="domain" description="Phosphatase PP2A regulatory subunit A/Splicing factor 3B subunit 1-like HEAT repeat" evidence="4">
    <location>
        <begin position="64"/>
        <end position="141"/>
    </location>
</feature>
<protein>
    <recommendedName>
        <fullName evidence="4">Phosphatase PP2A regulatory subunit A/Splicing factor 3B subunit 1-like HEAT repeat domain-containing protein</fullName>
    </recommendedName>
</protein>
<feature type="repeat" description="HEAT" evidence="3">
    <location>
        <begin position="110"/>
        <end position="148"/>
    </location>
</feature>
<evidence type="ECO:0000313" key="6">
    <source>
        <dbReference type="Proteomes" id="UP000886595"/>
    </source>
</evidence>
<evidence type="ECO:0000256" key="2">
    <source>
        <dbReference type="ARBA" id="ARBA00038332"/>
    </source>
</evidence>
<evidence type="ECO:0000256" key="3">
    <source>
        <dbReference type="PROSITE-ProRule" id="PRU00103"/>
    </source>
</evidence>
<dbReference type="GO" id="GO:0019888">
    <property type="term" value="F:protein phosphatase regulator activity"/>
    <property type="evidence" value="ECO:0007669"/>
    <property type="project" value="TreeGrafter"/>
</dbReference>
<dbReference type="InterPro" id="IPR000357">
    <property type="entry name" value="HEAT"/>
</dbReference>
<feature type="repeat" description="HEAT" evidence="3">
    <location>
        <begin position="156"/>
        <end position="194"/>
    </location>
</feature>
<dbReference type="PROSITE" id="PS50077">
    <property type="entry name" value="HEAT_REPEAT"/>
    <property type="match status" value="5"/>
</dbReference>
<accession>A0A8X7QFM4</accession>
<keyword evidence="1" id="KW-0677">Repeat</keyword>
<dbReference type="OrthoDB" id="340346at2759"/>
<dbReference type="GO" id="GO:0000159">
    <property type="term" value="C:protein phosphatase type 2A complex"/>
    <property type="evidence" value="ECO:0007669"/>
    <property type="project" value="TreeGrafter"/>
</dbReference>
<dbReference type="InterPro" id="IPR016024">
    <property type="entry name" value="ARM-type_fold"/>
</dbReference>
<feature type="repeat" description="HEAT" evidence="3">
    <location>
        <begin position="71"/>
        <end position="109"/>
    </location>
</feature>
<evidence type="ECO:0000313" key="5">
    <source>
        <dbReference type="EMBL" id="KAG2269360.1"/>
    </source>
</evidence>
<dbReference type="GO" id="GO:0005829">
    <property type="term" value="C:cytosol"/>
    <property type="evidence" value="ECO:0007669"/>
    <property type="project" value="TreeGrafter"/>
</dbReference>
<sequence>MVKQDSVRLLTVEGCAALGKLLEPQECAARILHVIVNFSQQDKSWRVRYMVANQLYELCEAVGPDSTRTDLVPAYVGLLRDNEAEVRIAAAGKVTKFCQLLNPELVIQHILPCVKEISTDSSQHVRSVLASVIMGMAPIIGKDSTIEHLLPIFLSLLKAIVELAEDRHCRVRLAIIEYVPLLASQLGIGFFDDKLGAICMQWLQDKLQQTTSEITCSKFLHVVIEASKDRVPNVKFNVAKLLQSLIPLVDQSVVEKTIRQCLVDLSEDPDVDVRYFANQALRSIDGAAVAQS</sequence>
<dbReference type="InterPro" id="IPR051023">
    <property type="entry name" value="PP2A_Regulatory_Subunit_A"/>
</dbReference>
<dbReference type="AlphaFoldDB" id="A0A8X7QFM4"/>
<name>A0A8X7QFM4_BRACI</name>
<evidence type="ECO:0000256" key="1">
    <source>
        <dbReference type="ARBA" id="ARBA00022737"/>
    </source>
</evidence>
<dbReference type="GO" id="GO:0005634">
    <property type="term" value="C:nucleus"/>
    <property type="evidence" value="ECO:0007669"/>
    <property type="project" value="TreeGrafter"/>
</dbReference>
<dbReference type="InterPro" id="IPR011989">
    <property type="entry name" value="ARM-like"/>
</dbReference>
<comment type="similarity">
    <text evidence="2">Belongs to the phosphatase 2A regulatory subunit A family.</text>
</comment>
<gene>
    <name evidence="5" type="ORF">Bca52824_063915</name>
</gene>
<reference evidence="5 6" key="1">
    <citation type="submission" date="2020-02" db="EMBL/GenBank/DDBJ databases">
        <authorList>
            <person name="Ma Q."/>
            <person name="Huang Y."/>
            <person name="Song X."/>
            <person name="Pei D."/>
        </authorList>
    </citation>
    <scope>NUCLEOTIDE SEQUENCE [LARGE SCALE GENOMIC DNA]</scope>
    <source>
        <strain evidence="5">Sxm20200214</strain>
        <tissue evidence="5">Leaf</tissue>
    </source>
</reference>
<comment type="caution">
    <text evidence="5">The sequence shown here is derived from an EMBL/GenBank/DDBJ whole genome shotgun (WGS) entry which is preliminary data.</text>
</comment>
<proteinExistence type="inferred from homology"/>
<dbReference type="SUPFAM" id="SSF48371">
    <property type="entry name" value="ARM repeat"/>
    <property type="match status" value="1"/>
</dbReference>
<keyword evidence="6" id="KW-1185">Reference proteome</keyword>
<dbReference type="PANTHER" id="PTHR10648:SF32">
    <property type="entry name" value="TOG DOMAIN-CONTAINING PROTEIN"/>
    <property type="match status" value="1"/>
</dbReference>
<dbReference type="PANTHER" id="PTHR10648">
    <property type="entry name" value="SERINE/THREONINE-PROTEIN PHOSPHATASE PP2A 65 KDA REGULATORY SUBUNIT"/>
    <property type="match status" value="1"/>
</dbReference>